<organism evidence="3 4">
    <name type="scientific">Kibdelosporangium phytohabitans</name>
    <dbReference type="NCBI Taxonomy" id="860235"/>
    <lineage>
        <taxon>Bacteria</taxon>
        <taxon>Bacillati</taxon>
        <taxon>Actinomycetota</taxon>
        <taxon>Actinomycetes</taxon>
        <taxon>Pseudonocardiales</taxon>
        <taxon>Pseudonocardiaceae</taxon>
        <taxon>Kibdelosporangium</taxon>
    </lineage>
</organism>
<name>A0A0N7F4A3_9PSEU</name>
<protein>
    <recommendedName>
        <fullName evidence="5">DUF998 domain-containing protein</fullName>
    </recommendedName>
</protein>
<reference evidence="3 4" key="1">
    <citation type="submission" date="2015-07" db="EMBL/GenBank/DDBJ databases">
        <title>Genome sequencing of Kibdelosporangium phytohabitans.</title>
        <authorList>
            <person name="Qin S."/>
            <person name="Xing K."/>
        </authorList>
    </citation>
    <scope>NUCLEOTIDE SEQUENCE [LARGE SCALE GENOMIC DNA]</scope>
    <source>
        <strain evidence="3 4">KLBMP1111</strain>
    </source>
</reference>
<dbReference type="OrthoDB" id="8159487at2"/>
<keyword evidence="4" id="KW-1185">Reference proteome</keyword>
<feature type="transmembrane region" description="Helical" evidence="1">
    <location>
        <begin position="49"/>
        <end position="68"/>
    </location>
</feature>
<gene>
    <name evidence="3" type="ORF">AOZ06_31860</name>
</gene>
<evidence type="ECO:0000256" key="2">
    <source>
        <dbReference type="SAM" id="SignalP"/>
    </source>
</evidence>
<proteinExistence type="predicted"/>
<sequence length="180" mass="18613">MTTRTLLTCGIVAAPLWAAGSLAQAATREGYSLLREPLSMLATGPLGWIQIVNFIVSGVLSILGAIGLRRVLGASWAPRLVLINGAGMIAAGIFTMDSQPYAHMAAGTITFGCLVAACYLLGKRFGWRSLAAGSALLVGDLWAMSGAPAGSLTLAVGAIAAMMWISVVSSRYRQDLSVVA</sequence>
<evidence type="ECO:0000313" key="3">
    <source>
        <dbReference type="EMBL" id="ALG10871.1"/>
    </source>
</evidence>
<feature type="transmembrane region" description="Helical" evidence="1">
    <location>
        <begin position="141"/>
        <end position="165"/>
    </location>
</feature>
<keyword evidence="2" id="KW-0732">Signal</keyword>
<evidence type="ECO:0000313" key="4">
    <source>
        <dbReference type="Proteomes" id="UP000063699"/>
    </source>
</evidence>
<dbReference type="RefSeq" id="WP_054292773.1">
    <property type="nucleotide sequence ID" value="NZ_CP012752.1"/>
</dbReference>
<keyword evidence="1" id="KW-1133">Transmembrane helix</keyword>
<evidence type="ECO:0000256" key="1">
    <source>
        <dbReference type="SAM" id="Phobius"/>
    </source>
</evidence>
<keyword evidence="1" id="KW-0472">Membrane</keyword>
<dbReference type="Proteomes" id="UP000063699">
    <property type="component" value="Chromosome"/>
</dbReference>
<feature type="chain" id="PRO_5006011737" description="DUF998 domain-containing protein" evidence="2">
    <location>
        <begin position="26"/>
        <end position="180"/>
    </location>
</feature>
<feature type="transmembrane region" description="Helical" evidence="1">
    <location>
        <begin position="102"/>
        <end position="121"/>
    </location>
</feature>
<accession>A0A0N7F4A3</accession>
<keyword evidence="1" id="KW-0812">Transmembrane</keyword>
<feature type="transmembrane region" description="Helical" evidence="1">
    <location>
        <begin position="80"/>
        <end position="96"/>
    </location>
</feature>
<feature type="signal peptide" evidence="2">
    <location>
        <begin position="1"/>
        <end position="25"/>
    </location>
</feature>
<evidence type="ECO:0008006" key="5">
    <source>
        <dbReference type="Google" id="ProtNLM"/>
    </source>
</evidence>
<dbReference type="InterPro" id="IPR009339">
    <property type="entry name" value="DUF998"/>
</dbReference>
<dbReference type="KEGG" id="kphy:AOZ06_31860"/>
<dbReference type="AlphaFoldDB" id="A0A0N7F4A3"/>
<dbReference type="STRING" id="860235.AOZ06_31860"/>
<dbReference type="Pfam" id="PF06197">
    <property type="entry name" value="DUF998"/>
    <property type="match status" value="1"/>
</dbReference>
<dbReference type="EMBL" id="CP012752">
    <property type="protein sequence ID" value="ALG10871.1"/>
    <property type="molecule type" value="Genomic_DNA"/>
</dbReference>